<dbReference type="Pfam" id="PF00651">
    <property type="entry name" value="BTB"/>
    <property type="match status" value="1"/>
</dbReference>
<dbReference type="Proteomes" id="UP001212997">
    <property type="component" value="Unassembled WGS sequence"/>
</dbReference>
<organism evidence="3 4">
    <name type="scientific">Meripilus lineatus</name>
    <dbReference type="NCBI Taxonomy" id="2056292"/>
    <lineage>
        <taxon>Eukaryota</taxon>
        <taxon>Fungi</taxon>
        <taxon>Dikarya</taxon>
        <taxon>Basidiomycota</taxon>
        <taxon>Agaricomycotina</taxon>
        <taxon>Agaricomycetes</taxon>
        <taxon>Polyporales</taxon>
        <taxon>Meripilaceae</taxon>
        <taxon>Meripilus</taxon>
    </lineage>
</organism>
<dbReference type="AlphaFoldDB" id="A0AAD5V366"/>
<dbReference type="PROSITE" id="PS50097">
    <property type="entry name" value="BTB"/>
    <property type="match status" value="1"/>
</dbReference>
<reference evidence="3" key="1">
    <citation type="submission" date="2022-07" db="EMBL/GenBank/DDBJ databases">
        <title>Genome Sequence of Physisporinus lineatus.</title>
        <authorList>
            <person name="Buettner E."/>
        </authorList>
    </citation>
    <scope>NUCLEOTIDE SEQUENCE</scope>
    <source>
        <strain evidence="3">VT162</strain>
    </source>
</reference>
<dbReference type="Gene3D" id="3.30.710.10">
    <property type="entry name" value="Potassium Channel Kv1.1, Chain A"/>
    <property type="match status" value="1"/>
</dbReference>
<dbReference type="InterPro" id="IPR000210">
    <property type="entry name" value="BTB/POZ_dom"/>
</dbReference>
<comment type="caution">
    <text evidence="3">The sequence shown here is derived from an EMBL/GenBank/DDBJ whole genome shotgun (WGS) entry which is preliminary data.</text>
</comment>
<dbReference type="SMART" id="SM00225">
    <property type="entry name" value="BTB"/>
    <property type="match status" value="1"/>
</dbReference>
<dbReference type="EMBL" id="JANAWD010000353">
    <property type="protein sequence ID" value="KAJ3480832.1"/>
    <property type="molecule type" value="Genomic_DNA"/>
</dbReference>
<evidence type="ECO:0000259" key="2">
    <source>
        <dbReference type="PROSITE" id="PS50097"/>
    </source>
</evidence>
<feature type="region of interest" description="Disordered" evidence="1">
    <location>
        <begin position="207"/>
        <end position="271"/>
    </location>
</feature>
<evidence type="ECO:0000256" key="1">
    <source>
        <dbReference type="SAM" id="MobiDB-lite"/>
    </source>
</evidence>
<evidence type="ECO:0000313" key="4">
    <source>
        <dbReference type="Proteomes" id="UP001212997"/>
    </source>
</evidence>
<feature type="domain" description="BTB" evidence="2">
    <location>
        <begin position="36"/>
        <end position="112"/>
    </location>
</feature>
<sequence>MTVSHFSSPSTVGSTILNEEFPQSLPSKHHPEYYFCDGNLVIMVESTLFRVFRSTFIRHSSVFSDLFSLPEPVDQETEGSSDENPLFFSGISAVDFERLLWVIYPTAFGVHRAQTLEEWTSILSLATRWEFSDIRSLAIRSLQSLNVSPVDRIVLSRDFDISGRWTLAAYTTLCERPDPLTFSEASKLGLEDSIRVAQLREQLRGTSRSGGYRSLTRAAAARREPISPPKPPRQERSQWDIGRSFFDQGDISPPIHRPSIKRGGPKAGTNLGLNRTARMVVEVFGLGVGRRSPSC</sequence>
<dbReference type="SUPFAM" id="SSF54695">
    <property type="entry name" value="POZ domain"/>
    <property type="match status" value="1"/>
</dbReference>
<name>A0AAD5V366_9APHY</name>
<dbReference type="InterPro" id="IPR011333">
    <property type="entry name" value="SKP1/BTB/POZ_sf"/>
</dbReference>
<gene>
    <name evidence="3" type="ORF">NLI96_g8081</name>
</gene>
<protein>
    <recommendedName>
        <fullName evidence="2">BTB domain-containing protein</fullName>
    </recommendedName>
</protein>
<keyword evidence="4" id="KW-1185">Reference proteome</keyword>
<accession>A0AAD5V366</accession>
<proteinExistence type="predicted"/>
<evidence type="ECO:0000313" key="3">
    <source>
        <dbReference type="EMBL" id="KAJ3480832.1"/>
    </source>
</evidence>